<evidence type="ECO:0000313" key="3">
    <source>
        <dbReference type="Proteomes" id="UP000315471"/>
    </source>
</evidence>
<dbReference type="Proteomes" id="UP000315471">
    <property type="component" value="Unassembled WGS sequence"/>
</dbReference>
<dbReference type="EMBL" id="SJPY01000004">
    <property type="protein sequence ID" value="TWU41403.1"/>
    <property type="molecule type" value="Genomic_DNA"/>
</dbReference>
<keyword evidence="3" id="KW-1185">Reference proteome</keyword>
<sequence precursor="true">MSCAQQENTVEFAPTDWESADKDRDNKLDSNFLFIRTPTIQGILL</sequence>
<comment type="caution">
    <text evidence="2">The sequence shown here is derived from an EMBL/GenBank/DDBJ whole genome shotgun (WGS) entry which is preliminary data.</text>
</comment>
<protein>
    <submittedName>
        <fullName evidence="2">Uncharacterized protein</fullName>
    </submittedName>
</protein>
<evidence type="ECO:0000313" key="2">
    <source>
        <dbReference type="EMBL" id="TWU41403.1"/>
    </source>
</evidence>
<dbReference type="AlphaFoldDB" id="A0A5C6DVK4"/>
<reference evidence="2 3" key="1">
    <citation type="submission" date="2019-02" db="EMBL/GenBank/DDBJ databases">
        <title>Deep-cultivation of Planctomycetes and their phenomic and genomic characterization uncovers novel biology.</title>
        <authorList>
            <person name="Wiegand S."/>
            <person name="Jogler M."/>
            <person name="Boedeker C."/>
            <person name="Pinto D."/>
            <person name="Vollmers J."/>
            <person name="Rivas-Marin E."/>
            <person name="Kohn T."/>
            <person name="Peeters S.H."/>
            <person name="Heuer A."/>
            <person name="Rast P."/>
            <person name="Oberbeckmann S."/>
            <person name="Bunk B."/>
            <person name="Jeske O."/>
            <person name="Meyerdierks A."/>
            <person name="Storesund J.E."/>
            <person name="Kallscheuer N."/>
            <person name="Luecker S."/>
            <person name="Lage O.M."/>
            <person name="Pohl T."/>
            <person name="Merkel B.J."/>
            <person name="Hornburger P."/>
            <person name="Mueller R.-W."/>
            <person name="Bruemmer F."/>
            <person name="Labrenz M."/>
            <person name="Spormann A.M."/>
            <person name="Op Den Camp H."/>
            <person name="Overmann J."/>
            <person name="Amann R."/>
            <person name="Jetten M.S.M."/>
            <person name="Mascher T."/>
            <person name="Medema M.H."/>
            <person name="Devos D.P."/>
            <person name="Kaster A.-K."/>
            <person name="Ovreas L."/>
            <person name="Rohde M."/>
            <person name="Galperin M.Y."/>
            <person name="Jogler C."/>
        </authorList>
    </citation>
    <scope>NUCLEOTIDE SEQUENCE [LARGE SCALE GENOMIC DNA]</scope>
    <source>
        <strain evidence="2 3">Q31b</strain>
    </source>
</reference>
<evidence type="ECO:0000256" key="1">
    <source>
        <dbReference type="SAM" id="MobiDB-lite"/>
    </source>
</evidence>
<proteinExistence type="predicted"/>
<organism evidence="2 3">
    <name type="scientific">Novipirellula aureliae</name>
    <dbReference type="NCBI Taxonomy" id="2527966"/>
    <lineage>
        <taxon>Bacteria</taxon>
        <taxon>Pseudomonadati</taxon>
        <taxon>Planctomycetota</taxon>
        <taxon>Planctomycetia</taxon>
        <taxon>Pirellulales</taxon>
        <taxon>Pirellulaceae</taxon>
        <taxon>Novipirellula</taxon>
    </lineage>
</organism>
<feature type="region of interest" description="Disordered" evidence="1">
    <location>
        <begin position="1"/>
        <end position="22"/>
    </location>
</feature>
<accession>A0A5C6DVK4</accession>
<name>A0A5C6DVK4_9BACT</name>
<gene>
    <name evidence="2" type="ORF">Q31b_28470</name>
</gene>